<comment type="caution">
    <text evidence="4">The sequence shown here is derived from an EMBL/GenBank/DDBJ whole genome shotgun (WGS) entry which is preliminary data.</text>
</comment>
<dbReference type="PANTHER" id="PTHR24198">
    <property type="entry name" value="ANKYRIN REPEAT AND PROTEIN KINASE DOMAIN-CONTAINING PROTEIN"/>
    <property type="match status" value="1"/>
</dbReference>
<dbReference type="AlphaFoldDB" id="A0A1R1PJZ6"/>
<protein>
    <submittedName>
        <fullName evidence="4">Putative ankyrin repeat protein L25</fullName>
    </submittedName>
</protein>
<dbReference type="PROSITE" id="PS50088">
    <property type="entry name" value="ANK_REPEAT"/>
    <property type="match status" value="1"/>
</dbReference>
<gene>
    <name evidence="4" type="ORF">AX774_g5339</name>
</gene>
<keyword evidence="1" id="KW-0677">Repeat</keyword>
<dbReference type="EMBL" id="LSSK01000952">
    <property type="protein sequence ID" value="OMH81212.1"/>
    <property type="molecule type" value="Genomic_DNA"/>
</dbReference>
<dbReference type="SMART" id="SM00248">
    <property type="entry name" value="ANK"/>
    <property type="match status" value="10"/>
</dbReference>
<evidence type="ECO:0000313" key="4">
    <source>
        <dbReference type="EMBL" id="OMH81212.1"/>
    </source>
</evidence>
<sequence>MYIVVETDTLEIIHKDTAFINENENLDVDINDLLTQKDEEYRFLIDIVASDNFCVRPLVAMSKAWYIMVDCLSDRRYKMALEGLVYISQHPVNLPIAIFEGYNDGIVLSNNKAVIYYFLLGADVVCIAHNFELLKKMLSVSFAANVTLGEIGMFINRLKHSSIWEYVKFIEEYEYENYLNQITFSSCVFYSIKYKRRQFIKHLIGNDTNEIDKQLAFDMSVHFGKCKIATELLAFVEPNYDNINKLVTVAYERNNIELVKELLKNENYTENDIHQHALRTACKNGAFETAQTIINRYPKTVGMVTLLDAIYSGKIELGHQNRMKEENNGIPEVCTSNNGEILDILLSDKYNIEKNGNKNRLPLKSVRNLRFEKVLEFLIIYGLDFDRYYYEMVMARFALKDIKGIEKLLSQIELSSDRATNRNMLKCKSRILEIVGHVIKNDSKGLSVNKKGVEHDFHSQVTENMNSLKGKHQKHQFQEFNTTTSVEGGPMNERFSNDQTAKDILDDEHFQAIKAKLLDRDFDLLKLLIENGAPINSHYFLVLRTAFRAGSIKWIDYFISKGARLGTEGYNGVSEACESGEVAVLRYLLKRGAIVDGESQFNGIKIACKLGNLQMVKLLVEKKADLSDPRYNGIKEACESNSLQILKYLLDKKAIVGDLHHSGLDKACLTGNIELVKMLIKHKVDLHSPKNNGIKEACKANSLEIVKLLVKSGAKPEDVEYNGICEACENNNFELVNFLIKDGGATVDDNFFCGWCPDQSRL</sequence>
<keyword evidence="5" id="KW-1185">Reference proteome</keyword>
<dbReference type="Gene3D" id="1.25.40.20">
    <property type="entry name" value="Ankyrin repeat-containing domain"/>
    <property type="match status" value="2"/>
</dbReference>
<evidence type="ECO:0000256" key="2">
    <source>
        <dbReference type="ARBA" id="ARBA00023043"/>
    </source>
</evidence>
<dbReference type="Proteomes" id="UP000188320">
    <property type="component" value="Unassembled WGS sequence"/>
</dbReference>
<dbReference type="SUPFAM" id="SSF48403">
    <property type="entry name" value="Ankyrin repeat"/>
    <property type="match status" value="2"/>
</dbReference>
<reference evidence="5" key="1">
    <citation type="submission" date="2017-01" db="EMBL/GenBank/DDBJ databases">
        <authorList>
            <person name="Wang Y."/>
            <person name="White M."/>
            <person name="Kvist S."/>
            <person name="Moncalvo J.-M."/>
        </authorList>
    </citation>
    <scope>NUCLEOTIDE SEQUENCE [LARGE SCALE GENOMIC DNA]</scope>
    <source>
        <strain evidence="5">COL-18-3</strain>
    </source>
</reference>
<proteinExistence type="predicted"/>
<accession>A0A1R1PJZ6</accession>
<dbReference type="Pfam" id="PF12796">
    <property type="entry name" value="Ank_2"/>
    <property type="match status" value="1"/>
</dbReference>
<organism evidence="4 5">
    <name type="scientific">Zancudomyces culisetae</name>
    <name type="common">Gut fungus</name>
    <name type="synonym">Smittium culisetae</name>
    <dbReference type="NCBI Taxonomy" id="1213189"/>
    <lineage>
        <taxon>Eukaryota</taxon>
        <taxon>Fungi</taxon>
        <taxon>Fungi incertae sedis</taxon>
        <taxon>Zoopagomycota</taxon>
        <taxon>Kickxellomycotina</taxon>
        <taxon>Harpellomycetes</taxon>
        <taxon>Harpellales</taxon>
        <taxon>Legeriomycetaceae</taxon>
        <taxon>Zancudomyces</taxon>
    </lineage>
</organism>
<name>A0A1R1PJZ6_ZANCU</name>
<dbReference type="InterPro" id="IPR036770">
    <property type="entry name" value="Ankyrin_rpt-contain_sf"/>
</dbReference>
<keyword evidence="2 3" id="KW-0040">ANK repeat</keyword>
<dbReference type="OrthoDB" id="539213at2759"/>
<dbReference type="InterPro" id="IPR002110">
    <property type="entry name" value="Ankyrin_rpt"/>
</dbReference>
<dbReference type="PANTHER" id="PTHR24198:SF165">
    <property type="entry name" value="ANKYRIN REPEAT-CONTAINING PROTEIN-RELATED"/>
    <property type="match status" value="1"/>
</dbReference>
<evidence type="ECO:0000256" key="1">
    <source>
        <dbReference type="ARBA" id="ARBA00022737"/>
    </source>
</evidence>
<evidence type="ECO:0000313" key="5">
    <source>
        <dbReference type="Proteomes" id="UP000188320"/>
    </source>
</evidence>
<evidence type="ECO:0000256" key="3">
    <source>
        <dbReference type="PROSITE-ProRule" id="PRU00023"/>
    </source>
</evidence>
<feature type="repeat" description="ANK" evidence="3">
    <location>
        <begin position="568"/>
        <end position="600"/>
    </location>
</feature>